<evidence type="ECO:0000313" key="4">
    <source>
        <dbReference type="EMBL" id="NOU76916.1"/>
    </source>
</evidence>
<feature type="domain" description="SLH" evidence="3">
    <location>
        <begin position="1946"/>
        <end position="2009"/>
    </location>
</feature>
<dbReference type="InterPro" id="IPR008964">
    <property type="entry name" value="Invasin/intimin_cell_adhesion"/>
</dbReference>
<dbReference type="SUPFAM" id="SSF56300">
    <property type="entry name" value="Metallo-dependent phosphatases"/>
    <property type="match status" value="1"/>
</dbReference>
<dbReference type="InterPro" id="IPR055826">
    <property type="entry name" value="DUF7402"/>
</dbReference>
<accession>A0ABX1Y7Y8</accession>
<dbReference type="InterPro" id="IPR029052">
    <property type="entry name" value="Metallo-depent_PP-like"/>
</dbReference>
<sequence length="2126" mass="232560">MFIKKASKLFTIVSLVIVLLSQSIPLPTAFAAADDKVFDIVQIPDFHGTLVNGENQPVAAVLARNIEEIRSQNPDRTLVLGGGDNYQDKNLYDLIHGLTVMKVFNAMGMEASTVGNHEFDWGLDSVTKDVYSSNKFPLLAANLFYKNNDQRVLDAYKIFEKDGVKIAVIGAVTRDTQYALPGTVDAYVFKDIAEEVNKAAVAARAQGARIVVANIHEEHDDNTTGPIFEITKALVGVDAVLAAHAHRDLKTEVNGMPLIIGRARGEDFVHMKITLSADNKLSFDYNQRAIDTDSVVFPFGFRADHPVVNQTVQDIVEESIAQYPVSKDKSLLNLGNIEMNEVTGNLVLPVTGANGTTISWESSNPAVIVTNGTVHRPAAGLGNAVVTLTATITKDGKKDTKQFTVTVLDYSTPRKVNVAKKAIVTASSEYNSDYPVKNVKDGKPIVMDQYEWASKGETKPWIKLEWPEAVKITKINVYDRPNINDNANGGLITFSDGSTMEVSNIDSGGKPTTFTFPAKTITSLKFEINGGTGSNVGLAELEVFGNKVAQSGNPADGARWVSGEFHAHTYLSDDAQESLASVLENAFDIYDLDWLATADHMRSSHRDDEGKELGKTIPRSQSITDYAIPKMNQSKELYKDKIMFPGFEWDIPNHEHGSVGIVTEDKDAAAKFEQMFGDQVVEKYKELAKTNQTHEDAINGIKWLKNNYPDTSYFLVNHPSRKLKYTIKDFRDFNNAAPEVSFGFEGMLGNQMEGTRGGYDHNGDVQGRSYGGVDYKLAKVGGFWDAMLGEGRKFWVFGNSDFHFPNGSGYWPGEYAKNHTWVKGRDMKDIVNGMRSGKSFSVFGDLINELDFNITNGASKEEIGGELLVKNGDSPKLTIRFKSPDKNNNGDPVKVDHIDLIAGGVTGKLVPGTADYENKDTNDTTKVIHTFTSKDWKVEDGWNVMTYDLGQVNANQYFRLRATNLALNVENETDKDGNPLFDIALTEDTPAAKSARNYKDLWMYSNPIFVSVAKDVPRWMVGEFHNHSSLSDDANNSLTDLIHNAFDKYNLDWVATADHMRLSHRDDEANEIGKQIPRSQSINDYAIPKLNKLSTQYKDKIMFPGFEWDVPSHEHASVGIITDDTEAVSKFEHMFTLQDIEKWTNAGLPKVNKTHEDALKGIEWLKENYADTSYFLINHPSRKLKYSISDFRDFNNAAPNISFGFEGMLGNQMEGGRGGYSSTADPQARSYGGVDYKLAQVGGFWDALLGEGRKFWVFGNSDFHAPDYWPGEYLKNYTWVKGTDMKAVVDGMRSGKSFSVFGDLMNALDFHITNGDNTKEMGEELQVKQGDNATITIRFKSPEKNNNGDVVNVHHIDLIAGEVTGKVESGTADYNKDTNDTTKVIHTFNSNDWKVEDGWNVMTYDLGNVTKNQYFRLRATNLAPSVENETDEYGNPLFDVALADNSYESKSARNYKDLWMYSNPIFVNVAKDVNVTGVTLDQNKVTMSVTGSVYALVATVNPDNATNKAVTWNSSNPAVATVDSHGVVTPVGAGTAMITVTTAEGGFKATCEVTVNTLNVAVTGVKLNVNELTLSVSGSVYGLVATVNPTDATNKTVTWRSSDTAVAIVDSHGVVTPVGSGRAIITVTTAEGGFTAISEVNVLATNIAVTGVKLNVDQLTMSVSGSVYGLVATVNPTNATNQTVIWSSSNTAVAKVDSNGVVTPIGAGTATITVKTADGGFTAICTVTVNSSNPDDGPSKVPNDNTPKKEVNPISEKPGVQVVKASDITGHIGNGVATVTVSGDAKEIELPSNTVELLAQNQLKLEMGKVTLNIPSDLIQQLANKVSADELKESKIVVKKEALSKSEEREIMAKGSASSQVQIRISGEVYELSLHIVTKEGEIFELSKFDKAITIHLKSDPSMNQSLSAIYYIADDGKLEFIGGKNSNGEMVAEVYHFSKYAILELKRTFTDVLSTHWAADTIQILTSQHIVEGISEMNFEPERSVTRAEFVAMLVRSLNLKTKGEQKFSDVASNAWYADSVALAVKSGIVAGKSDTIFEPNARITRQEMVAMMMRAYTSINGTKPVGNTSSSFNDESTVAPWALEFVRAAAKLGLIQGRASGQFIPDGMTTRAEAAQVIRNLLQK</sequence>
<gene>
    <name evidence="4" type="ORF">GC098_37095</name>
</gene>
<dbReference type="InterPro" id="IPR001119">
    <property type="entry name" value="SLH_dom"/>
</dbReference>
<proteinExistence type="predicted"/>
<dbReference type="InterPro" id="IPR003343">
    <property type="entry name" value="Big_2"/>
</dbReference>
<dbReference type="SUPFAM" id="SSF49785">
    <property type="entry name" value="Galactose-binding domain-like"/>
    <property type="match status" value="1"/>
</dbReference>
<dbReference type="Gene3D" id="3.60.21.10">
    <property type="match status" value="1"/>
</dbReference>
<protein>
    <recommendedName>
        <fullName evidence="3">SLH domain-containing protein</fullName>
    </recommendedName>
</protein>
<dbReference type="SUPFAM" id="SSF89550">
    <property type="entry name" value="PHP domain-like"/>
    <property type="match status" value="2"/>
</dbReference>
<evidence type="ECO:0000313" key="5">
    <source>
        <dbReference type="Proteomes" id="UP000616779"/>
    </source>
</evidence>
<dbReference type="EMBL" id="WHOA01000248">
    <property type="protein sequence ID" value="NOU76916.1"/>
    <property type="molecule type" value="Genomic_DNA"/>
</dbReference>
<dbReference type="InterPro" id="IPR016195">
    <property type="entry name" value="Pol/histidinol_Pase-like"/>
</dbReference>
<dbReference type="InterPro" id="IPR046780">
    <property type="entry name" value="aBig_2"/>
</dbReference>
<dbReference type="SUPFAM" id="SSF49373">
    <property type="entry name" value="Invasin/intimin cell-adhesion fragments"/>
    <property type="match status" value="3"/>
</dbReference>
<dbReference type="InterPro" id="IPR008979">
    <property type="entry name" value="Galactose-bd-like_sf"/>
</dbReference>
<comment type="caution">
    <text evidence="4">The sequence shown here is derived from an EMBL/GenBank/DDBJ whole genome shotgun (WGS) entry which is preliminary data.</text>
</comment>
<feature type="chain" id="PRO_5046836349" description="SLH domain-containing protein" evidence="2">
    <location>
        <begin position="32"/>
        <end position="2126"/>
    </location>
</feature>
<feature type="domain" description="SLH" evidence="3">
    <location>
        <begin position="2071"/>
        <end position="2126"/>
    </location>
</feature>
<feature type="signal peptide" evidence="2">
    <location>
        <begin position="1"/>
        <end position="31"/>
    </location>
</feature>
<name>A0ABX1Y7Y8_9BACL</name>
<reference evidence="4 5" key="1">
    <citation type="submission" date="2019-10" db="EMBL/GenBank/DDBJ databases">
        <title>Description of Paenibacillus terrestris sp. nov.</title>
        <authorList>
            <person name="Carlier A."/>
            <person name="Qi S."/>
        </authorList>
    </citation>
    <scope>NUCLEOTIDE SEQUENCE [LARGE SCALE GENOMIC DNA]</scope>
    <source>
        <strain evidence="4 5">LMG 31458</strain>
    </source>
</reference>
<dbReference type="InterPro" id="IPR006179">
    <property type="entry name" value="5_nucleotidase/apyrase"/>
</dbReference>
<dbReference type="Gene3D" id="2.60.120.260">
    <property type="entry name" value="Galactose-binding domain-like"/>
    <property type="match status" value="1"/>
</dbReference>
<dbReference type="Pfam" id="PF20578">
    <property type="entry name" value="aBig_2"/>
    <property type="match status" value="1"/>
</dbReference>
<feature type="region of interest" description="Disordered" evidence="1">
    <location>
        <begin position="1731"/>
        <end position="1753"/>
    </location>
</feature>
<keyword evidence="2" id="KW-0732">Signal</keyword>
<evidence type="ECO:0000259" key="3">
    <source>
        <dbReference type="PROSITE" id="PS51272"/>
    </source>
</evidence>
<dbReference type="PANTHER" id="PTHR11575:SF24">
    <property type="entry name" value="5'-NUCLEOTIDASE"/>
    <property type="match status" value="1"/>
</dbReference>
<dbReference type="Pfam" id="PF00395">
    <property type="entry name" value="SLH"/>
    <property type="match status" value="3"/>
</dbReference>
<evidence type="ECO:0000256" key="1">
    <source>
        <dbReference type="SAM" id="MobiDB-lite"/>
    </source>
</evidence>
<dbReference type="PANTHER" id="PTHR11575">
    <property type="entry name" value="5'-NUCLEOTIDASE-RELATED"/>
    <property type="match status" value="1"/>
</dbReference>
<feature type="domain" description="SLH" evidence="3">
    <location>
        <begin position="2010"/>
        <end position="2068"/>
    </location>
</feature>
<dbReference type="Gene3D" id="3.20.20.140">
    <property type="entry name" value="Metal-dependent hydrolases"/>
    <property type="match status" value="2"/>
</dbReference>
<dbReference type="PROSITE" id="PS51272">
    <property type="entry name" value="SLH"/>
    <property type="match status" value="3"/>
</dbReference>
<dbReference type="SMART" id="SM00635">
    <property type="entry name" value="BID_2"/>
    <property type="match status" value="3"/>
</dbReference>
<dbReference type="Pfam" id="PF02368">
    <property type="entry name" value="Big_2"/>
    <property type="match status" value="3"/>
</dbReference>
<organism evidence="4 5">
    <name type="scientific">Paenibacillus phytorum</name>
    <dbReference type="NCBI Taxonomy" id="2654977"/>
    <lineage>
        <taxon>Bacteria</taxon>
        <taxon>Bacillati</taxon>
        <taxon>Bacillota</taxon>
        <taxon>Bacilli</taxon>
        <taxon>Bacillales</taxon>
        <taxon>Paenibacillaceae</taxon>
        <taxon>Paenibacillus</taxon>
    </lineage>
</organism>
<dbReference type="Gene3D" id="2.60.40.1080">
    <property type="match status" value="4"/>
</dbReference>
<dbReference type="Proteomes" id="UP000616779">
    <property type="component" value="Unassembled WGS sequence"/>
</dbReference>
<keyword evidence="5" id="KW-1185">Reference proteome</keyword>
<dbReference type="RefSeq" id="WP_171649445.1">
    <property type="nucleotide sequence ID" value="NZ_WHOA01000248.1"/>
</dbReference>
<evidence type="ECO:0000256" key="2">
    <source>
        <dbReference type="SAM" id="SignalP"/>
    </source>
</evidence>
<dbReference type="Pfam" id="PF24135">
    <property type="entry name" value="DUF7402"/>
    <property type="match status" value="1"/>
</dbReference>